<dbReference type="Proteomes" id="UP001165960">
    <property type="component" value="Unassembled WGS sequence"/>
</dbReference>
<proteinExistence type="predicted"/>
<accession>A0ACC2TVK7</accession>
<reference evidence="1" key="1">
    <citation type="submission" date="2022-04" db="EMBL/GenBank/DDBJ databases">
        <title>Genome of the entomopathogenic fungus Entomophthora muscae.</title>
        <authorList>
            <person name="Elya C."/>
            <person name="Lovett B.R."/>
            <person name="Lee E."/>
            <person name="Macias A.M."/>
            <person name="Hajek A.E."/>
            <person name="De Bivort B.L."/>
            <person name="Kasson M.T."/>
            <person name="De Fine Licht H.H."/>
            <person name="Stajich J.E."/>
        </authorList>
    </citation>
    <scope>NUCLEOTIDE SEQUENCE</scope>
    <source>
        <strain evidence="1">Berkeley</strain>
    </source>
</reference>
<comment type="caution">
    <text evidence="1">The sequence shown here is derived from an EMBL/GenBank/DDBJ whole genome shotgun (WGS) entry which is preliminary data.</text>
</comment>
<organism evidence="1 2">
    <name type="scientific">Entomophthora muscae</name>
    <dbReference type="NCBI Taxonomy" id="34485"/>
    <lineage>
        <taxon>Eukaryota</taxon>
        <taxon>Fungi</taxon>
        <taxon>Fungi incertae sedis</taxon>
        <taxon>Zoopagomycota</taxon>
        <taxon>Entomophthoromycotina</taxon>
        <taxon>Entomophthoromycetes</taxon>
        <taxon>Entomophthorales</taxon>
        <taxon>Entomophthoraceae</taxon>
        <taxon>Entomophthora</taxon>
    </lineage>
</organism>
<keyword evidence="2" id="KW-1185">Reference proteome</keyword>
<dbReference type="EMBL" id="QTSX02002140">
    <property type="protein sequence ID" value="KAJ9078664.1"/>
    <property type="molecule type" value="Genomic_DNA"/>
</dbReference>
<name>A0ACC2TVK7_9FUNG</name>
<protein>
    <submittedName>
        <fullName evidence="1">Uncharacterized protein</fullName>
    </submittedName>
</protein>
<sequence length="178" mass="19520">MQNDQKLPVSEKRNYKHAVDGLFKITHNEGGLVALMKGVKANTVRAILMTSSQLACYDLIKCSLLKFSCFTDSIFTHFLSSLFAGAIATTVCSPVDVIKTRIMGGSPSTSNSVAVIASSIFKAEGPTAFFKGWIPSFTRLGPQTVLTFVILEQLRSYYDQLPFRNTLSNSKKVIPETV</sequence>
<evidence type="ECO:0000313" key="2">
    <source>
        <dbReference type="Proteomes" id="UP001165960"/>
    </source>
</evidence>
<evidence type="ECO:0000313" key="1">
    <source>
        <dbReference type="EMBL" id="KAJ9078664.1"/>
    </source>
</evidence>
<gene>
    <name evidence="1" type="ORF">DSO57_1004289</name>
</gene>